<feature type="transmembrane region" description="Helical" evidence="7">
    <location>
        <begin position="18"/>
        <end position="42"/>
    </location>
</feature>
<dbReference type="Pfam" id="PF12704">
    <property type="entry name" value="MacB_PCD"/>
    <property type="match status" value="1"/>
</dbReference>
<name>A0ABS9EFC0_9FLAO</name>
<evidence type="ECO:0000256" key="6">
    <source>
        <dbReference type="ARBA" id="ARBA00023136"/>
    </source>
</evidence>
<evidence type="ECO:0000256" key="7">
    <source>
        <dbReference type="SAM" id="Phobius"/>
    </source>
</evidence>
<dbReference type="InterPro" id="IPR025857">
    <property type="entry name" value="MacB_PCD"/>
</dbReference>
<dbReference type="PANTHER" id="PTHR30489:SF0">
    <property type="entry name" value="LIPOPROTEIN-RELEASING SYSTEM TRANSMEMBRANE PROTEIN LOLE"/>
    <property type="match status" value="1"/>
</dbReference>
<organism evidence="10 11">
    <name type="scientific">Gillisia lutea</name>
    <dbReference type="NCBI Taxonomy" id="2909668"/>
    <lineage>
        <taxon>Bacteria</taxon>
        <taxon>Pseudomonadati</taxon>
        <taxon>Bacteroidota</taxon>
        <taxon>Flavobacteriia</taxon>
        <taxon>Flavobacteriales</taxon>
        <taxon>Flavobacteriaceae</taxon>
        <taxon>Gillisia</taxon>
    </lineage>
</organism>
<dbReference type="Pfam" id="PF02687">
    <property type="entry name" value="FtsX"/>
    <property type="match status" value="1"/>
</dbReference>
<evidence type="ECO:0000256" key="1">
    <source>
        <dbReference type="ARBA" id="ARBA00004651"/>
    </source>
</evidence>
<evidence type="ECO:0000256" key="4">
    <source>
        <dbReference type="ARBA" id="ARBA00022692"/>
    </source>
</evidence>
<evidence type="ECO:0000256" key="5">
    <source>
        <dbReference type="ARBA" id="ARBA00022989"/>
    </source>
</evidence>
<evidence type="ECO:0000259" key="9">
    <source>
        <dbReference type="Pfam" id="PF12704"/>
    </source>
</evidence>
<evidence type="ECO:0000259" key="8">
    <source>
        <dbReference type="Pfam" id="PF02687"/>
    </source>
</evidence>
<dbReference type="PANTHER" id="PTHR30489">
    <property type="entry name" value="LIPOPROTEIN-RELEASING SYSTEM TRANSMEMBRANE PROTEIN LOLE"/>
    <property type="match status" value="1"/>
</dbReference>
<dbReference type="InterPro" id="IPR003838">
    <property type="entry name" value="ABC3_permease_C"/>
</dbReference>
<reference evidence="10" key="1">
    <citation type="submission" date="2022-01" db="EMBL/GenBank/DDBJ databases">
        <title>Gillisia lutea sp. nov., isolated from marine plastic residues from the Malvarosa beach (Valencia, Spain).</title>
        <authorList>
            <person name="Vidal-Verdu A."/>
            <person name="Molina-Menor E."/>
            <person name="Satari L."/>
            <person name="Pascual J."/>
            <person name="Pereto J."/>
            <person name="Porcar M."/>
        </authorList>
    </citation>
    <scope>NUCLEOTIDE SEQUENCE</scope>
    <source>
        <strain evidence="10">M10.2A</strain>
    </source>
</reference>
<feature type="transmembrane region" description="Helical" evidence="7">
    <location>
        <begin position="371"/>
        <end position="391"/>
    </location>
</feature>
<feature type="transmembrane region" description="Helical" evidence="7">
    <location>
        <begin position="309"/>
        <end position="334"/>
    </location>
</feature>
<protein>
    <submittedName>
        <fullName evidence="10">FtsX-like permease family protein</fullName>
    </submittedName>
</protein>
<keyword evidence="4 7" id="KW-0812">Transmembrane</keyword>
<feature type="domain" description="ABC3 transporter permease C-terminal" evidence="8">
    <location>
        <begin position="268"/>
        <end position="398"/>
    </location>
</feature>
<evidence type="ECO:0000256" key="3">
    <source>
        <dbReference type="ARBA" id="ARBA00022475"/>
    </source>
</evidence>
<comment type="caution">
    <text evidence="10">The sequence shown here is derived from an EMBL/GenBank/DDBJ whole genome shotgun (WGS) entry which is preliminary data.</text>
</comment>
<accession>A0ABS9EFC0</accession>
<evidence type="ECO:0000256" key="2">
    <source>
        <dbReference type="ARBA" id="ARBA00005236"/>
    </source>
</evidence>
<dbReference type="RefSeq" id="WP_236133726.1">
    <property type="nucleotide sequence ID" value="NZ_JAKGTH010000008.1"/>
</dbReference>
<evidence type="ECO:0000313" key="10">
    <source>
        <dbReference type="EMBL" id="MCF4101573.1"/>
    </source>
</evidence>
<comment type="similarity">
    <text evidence="2">Belongs to the ABC-4 integral membrane protein family. LolC/E subfamily.</text>
</comment>
<keyword evidence="5 7" id="KW-1133">Transmembrane helix</keyword>
<evidence type="ECO:0000313" key="11">
    <source>
        <dbReference type="Proteomes" id="UP001179363"/>
    </source>
</evidence>
<keyword evidence="6 7" id="KW-0472">Membrane</keyword>
<keyword evidence="11" id="KW-1185">Reference proteome</keyword>
<proteinExistence type="inferred from homology"/>
<dbReference type="InterPro" id="IPR051447">
    <property type="entry name" value="Lipoprotein-release_system"/>
</dbReference>
<dbReference type="EMBL" id="JAKGTH010000008">
    <property type="protein sequence ID" value="MCF4101573.1"/>
    <property type="molecule type" value="Genomic_DNA"/>
</dbReference>
<comment type="subcellular location">
    <subcellularLocation>
        <location evidence="1">Cell membrane</location>
        <topology evidence="1">Multi-pass membrane protein</topology>
    </subcellularLocation>
</comment>
<sequence>MLFQIAWRNIWRNKARSLVVISSIIIGVWAGIFILSFSWGMYKNNIDESVYIQLSHIQIHHPTFKEENDSKYTITNTDEKMKQFQADNRIASVSSRVISPGMITSPTTASGVKIYGINPSSEVTQIRLNEYVSQGAYFDSGKENEMLIGEKLAKKLKVKLKSKVVLTFTNTKSEIISAAFRIGGIYRSKNISLDEVNVYVQQKHLQELLELKPSESNEIAILVKDEKELDTIKNFSVGVVPNGKIEDWKELSPELEMIIESFNLYTYIISGIILLALTFGIINTMLMSVLERIRELGMLMAIGLNKRKIFIMIMLETFYITLIGTPIGLLTGWLTVTILGRTGINLSMFSEGLASYGFSSMIYPALDHDKYVIIVGMCIITGILSAIYPAYKALQLNPSEAIRKI</sequence>
<dbReference type="Proteomes" id="UP001179363">
    <property type="component" value="Unassembled WGS sequence"/>
</dbReference>
<gene>
    <name evidence="10" type="ORF">L1I30_07840</name>
</gene>
<keyword evidence="3" id="KW-1003">Cell membrane</keyword>
<feature type="domain" description="MacB-like periplasmic core" evidence="9">
    <location>
        <begin position="17"/>
        <end position="233"/>
    </location>
</feature>
<feature type="transmembrane region" description="Helical" evidence="7">
    <location>
        <begin position="264"/>
        <end position="289"/>
    </location>
</feature>